<gene>
    <name evidence="2" type="ORF">GCM10007067_28070</name>
</gene>
<feature type="transmembrane region" description="Helical" evidence="1">
    <location>
        <begin position="57"/>
        <end position="79"/>
    </location>
</feature>
<keyword evidence="3" id="KW-1185">Reference proteome</keyword>
<proteinExistence type="predicted"/>
<accession>A0A918W936</accession>
<name>A0A918W936_9GAMM</name>
<feature type="transmembrane region" description="Helical" evidence="1">
    <location>
        <begin position="125"/>
        <end position="142"/>
    </location>
</feature>
<keyword evidence="1" id="KW-0472">Membrane</keyword>
<dbReference type="RefSeq" id="WP_189457722.1">
    <property type="nucleotide sequence ID" value="NZ_BMYD01000005.1"/>
</dbReference>
<feature type="transmembrane region" description="Helical" evidence="1">
    <location>
        <begin position="86"/>
        <end position="105"/>
    </location>
</feature>
<keyword evidence="1" id="KW-1133">Transmembrane helix</keyword>
<protein>
    <submittedName>
        <fullName evidence="2">Uncharacterized protein</fullName>
    </submittedName>
</protein>
<dbReference type="EMBL" id="BMYD01000005">
    <property type="protein sequence ID" value="GHA88420.1"/>
    <property type="molecule type" value="Genomic_DNA"/>
</dbReference>
<organism evidence="2 3">
    <name type="scientific">Cognatilysobacter bugurensis</name>
    <dbReference type="NCBI Taxonomy" id="543356"/>
    <lineage>
        <taxon>Bacteria</taxon>
        <taxon>Pseudomonadati</taxon>
        <taxon>Pseudomonadota</taxon>
        <taxon>Gammaproteobacteria</taxon>
        <taxon>Lysobacterales</taxon>
        <taxon>Lysobacteraceae</taxon>
        <taxon>Cognatilysobacter</taxon>
    </lineage>
</organism>
<feature type="transmembrane region" description="Helical" evidence="1">
    <location>
        <begin position="21"/>
        <end position="45"/>
    </location>
</feature>
<reference evidence="2" key="2">
    <citation type="submission" date="2020-09" db="EMBL/GenBank/DDBJ databases">
        <authorList>
            <person name="Sun Q."/>
            <person name="Kim S."/>
        </authorList>
    </citation>
    <scope>NUCLEOTIDE SEQUENCE</scope>
    <source>
        <strain evidence="2">KCTC 23077</strain>
    </source>
</reference>
<comment type="caution">
    <text evidence="2">The sequence shown here is derived from an EMBL/GenBank/DDBJ whole genome shotgun (WGS) entry which is preliminary data.</text>
</comment>
<dbReference type="AlphaFoldDB" id="A0A918W936"/>
<keyword evidence="1" id="KW-0812">Transmembrane</keyword>
<evidence type="ECO:0000313" key="2">
    <source>
        <dbReference type="EMBL" id="GHA88420.1"/>
    </source>
</evidence>
<sequence>MTPRRPPPRTLSAALGADGSAARLLAAALVALVVMIAASLMVQIVGATLAREVATPIGALSLADVLTAFVAMAAGGLLARSARFRIVAVVLQAVVWISIVAALYLAPGGSVASPLPLGEVLRHNALAFVASLLAAGLGAWAGERLARRRAAAGR</sequence>
<dbReference type="Proteomes" id="UP000646426">
    <property type="component" value="Unassembled WGS sequence"/>
</dbReference>
<evidence type="ECO:0000256" key="1">
    <source>
        <dbReference type="SAM" id="Phobius"/>
    </source>
</evidence>
<evidence type="ECO:0000313" key="3">
    <source>
        <dbReference type="Proteomes" id="UP000646426"/>
    </source>
</evidence>
<reference evidence="2" key="1">
    <citation type="journal article" date="2014" name="Int. J. Syst. Evol. Microbiol.">
        <title>Complete genome sequence of Corynebacterium casei LMG S-19264T (=DSM 44701T), isolated from a smear-ripened cheese.</title>
        <authorList>
            <consortium name="US DOE Joint Genome Institute (JGI-PGF)"/>
            <person name="Walter F."/>
            <person name="Albersmeier A."/>
            <person name="Kalinowski J."/>
            <person name="Ruckert C."/>
        </authorList>
    </citation>
    <scope>NUCLEOTIDE SEQUENCE</scope>
    <source>
        <strain evidence="2">KCTC 23077</strain>
    </source>
</reference>